<evidence type="ECO:0000256" key="2">
    <source>
        <dbReference type="PROSITE-ProRule" id="PRU00335"/>
    </source>
</evidence>
<name>A0A1V2I827_9ACTN</name>
<dbReference type="GO" id="GO:0003677">
    <property type="term" value="F:DNA binding"/>
    <property type="evidence" value="ECO:0007669"/>
    <property type="project" value="UniProtKB-UniRule"/>
</dbReference>
<accession>A0A1V2I827</accession>
<proteinExistence type="predicted"/>
<dbReference type="Gene3D" id="1.10.10.60">
    <property type="entry name" value="Homeodomain-like"/>
    <property type="match status" value="1"/>
</dbReference>
<dbReference type="PROSITE" id="PS50977">
    <property type="entry name" value="HTH_TETR_2"/>
    <property type="match status" value="1"/>
</dbReference>
<evidence type="ECO:0000313" key="5">
    <source>
        <dbReference type="Proteomes" id="UP000188929"/>
    </source>
</evidence>
<organism evidence="4 5">
    <name type="scientific">Pseudofrankia asymbiotica</name>
    <dbReference type="NCBI Taxonomy" id="1834516"/>
    <lineage>
        <taxon>Bacteria</taxon>
        <taxon>Bacillati</taxon>
        <taxon>Actinomycetota</taxon>
        <taxon>Actinomycetes</taxon>
        <taxon>Frankiales</taxon>
        <taxon>Frankiaceae</taxon>
        <taxon>Pseudofrankia</taxon>
    </lineage>
</organism>
<dbReference type="RefSeq" id="WP_076818615.1">
    <property type="nucleotide sequence ID" value="NZ_MOMC01000040.1"/>
</dbReference>
<dbReference type="OrthoDB" id="71867at2"/>
<dbReference type="AlphaFoldDB" id="A0A1V2I827"/>
<dbReference type="InterPro" id="IPR009057">
    <property type="entry name" value="Homeodomain-like_sf"/>
</dbReference>
<dbReference type="STRING" id="1834516.BL253_19480"/>
<sequence length="189" mass="19976">MARAGLPLARIAARPEPAGRSERVREIVAAGLALLAAEGADALTMRRLGDEIGIRAASLYKHLPGKPALEAALVETGLFEMGDALHAVVDAAGPADVVAALLAEYRRFALMSANLYRLATSGRIDRSLLTPGLDGWSGEPFYRATGDPWVAQALFAAAHGAVILEMDSAYSDMSDLDATWRALARAFTT</sequence>
<dbReference type="InterPro" id="IPR001647">
    <property type="entry name" value="HTH_TetR"/>
</dbReference>
<reference evidence="5" key="1">
    <citation type="submission" date="2016-10" db="EMBL/GenBank/DDBJ databases">
        <title>Frankia sp. NRRL B-16386 Genome sequencing.</title>
        <authorList>
            <person name="Ghodhbane-Gtari F."/>
            <person name="Swanson E."/>
            <person name="Gueddou A."/>
            <person name="Hezbri K."/>
            <person name="Ktari K."/>
            <person name="Nouioui I."/>
            <person name="Morris K."/>
            <person name="Simpson S."/>
            <person name="Abebe-Akele F."/>
            <person name="Thomas K."/>
            <person name="Gtari M."/>
            <person name="Tisa L.S."/>
        </authorList>
    </citation>
    <scope>NUCLEOTIDE SEQUENCE [LARGE SCALE GENOMIC DNA]</scope>
    <source>
        <strain evidence="5">NRRL B-16386</strain>
    </source>
</reference>
<evidence type="ECO:0000259" key="3">
    <source>
        <dbReference type="PROSITE" id="PS50977"/>
    </source>
</evidence>
<keyword evidence="1 2" id="KW-0238">DNA-binding</keyword>
<comment type="caution">
    <text evidence="4">The sequence shown here is derived from an EMBL/GenBank/DDBJ whole genome shotgun (WGS) entry which is preliminary data.</text>
</comment>
<evidence type="ECO:0000256" key="1">
    <source>
        <dbReference type="ARBA" id="ARBA00023125"/>
    </source>
</evidence>
<dbReference type="SUPFAM" id="SSF48498">
    <property type="entry name" value="Tetracyclin repressor-like, C-terminal domain"/>
    <property type="match status" value="1"/>
</dbReference>
<feature type="domain" description="HTH tetR-type" evidence="3">
    <location>
        <begin position="21"/>
        <end position="81"/>
    </location>
</feature>
<protein>
    <submittedName>
        <fullName evidence="4">TetR family transcriptional regulator</fullName>
    </submittedName>
</protein>
<dbReference type="SUPFAM" id="SSF46689">
    <property type="entry name" value="Homeodomain-like"/>
    <property type="match status" value="1"/>
</dbReference>
<dbReference type="Gene3D" id="1.10.357.10">
    <property type="entry name" value="Tetracycline Repressor, domain 2"/>
    <property type="match status" value="1"/>
</dbReference>
<dbReference type="EMBL" id="MOMC01000040">
    <property type="protein sequence ID" value="ONH28377.1"/>
    <property type="molecule type" value="Genomic_DNA"/>
</dbReference>
<feature type="DNA-binding region" description="H-T-H motif" evidence="2">
    <location>
        <begin position="44"/>
        <end position="63"/>
    </location>
</feature>
<evidence type="ECO:0000313" key="4">
    <source>
        <dbReference type="EMBL" id="ONH28377.1"/>
    </source>
</evidence>
<dbReference type="Pfam" id="PF00440">
    <property type="entry name" value="TetR_N"/>
    <property type="match status" value="1"/>
</dbReference>
<keyword evidence="5" id="KW-1185">Reference proteome</keyword>
<dbReference type="Proteomes" id="UP000188929">
    <property type="component" value="Unassembled WGS sequence"/>
</dbReference>
<dbReference type="InterPro" id="IPR036271">
    <property type="entry name" value="Tet_transcr_reg_TetR-rel_C_sf"/>
</dbReference>
<gene>
    <name evidence="4" type="ORF">BL253_19480</name>
</gene>